<gene>
    <name evidence="1" type="ORF">HVA01_00180</name>
</gene>
<dbReference type="Gene3D" id="3.40.50.1240">
    <property type="entry name" value="Phosphoglycerate mutase-like"/>
    <property type="match status" value="1"/>
</dbReference>
<reference evidence="1 2" key="1">
    <citation type="submission" date="2019-07" db="EMBL/GenBank/DDBJ databases">
        <title>Whole genome shotgun sequence of Halomonas variabilis NBRC 102410.</title>
        <authorList>
            <person name="Hosoyama A."/>
            <person name="Uohara A."/>
            <person name="Ohji S."/>
            <person name="Ichikawa N."/>
        </authorList>
    </citation>
    <scope>NUCLEOTIDE SEQUENCE [LARGE SCALE GENOMIC DNA]</scope>
    <source>
        <strain evidence="1 2">NBRC 102410</strain>
    </source>
</reference>
<organism evidence="1 2">
    <name type="scientific">Halovibrio variabilis</name>
    <dbReference type="NCBI Taxonomy" id="31910"/>
    <lineage>
        <taxon>Bacteria</taxon>
        <taxon>Pseudomonadati</taxon>
        <taxon>Pseudomonadota</taxon>
        <taxon>Gammaproteobacteria</taxon>
        <taxon>Oceanospirillales</taxon>
        <taxon>Halomonadaceae</taxon>
        <taxon>Halovibrio</taxon>
    </lineage>
</organism>
<dbReference type="Pfam" id="PF00300">
    <property type="entry name" value="His_Phos_1"/>
    <property type="match status" value="1"/>
</dbReference>
<dbReference type="InterPro" id="IPR029033">
    <property type="entry name" value="His_PPase_superfam"/>
</dbReference>
<dbReference type="CDD" id="cd07067">
    <property type="entry name" value="HP_PGM_like"/>
    <property type="match status" value="1"/>
</dbReference>
<accession>A0A511UMJ8</accession>
<dbReference type="PANTHER" id="PTHR47821">
    <property type="entry name" value="PHOSPHOGLYCERATE MUTASE FAMILY PROTEIN"/>
    <property type="match status" value="1"/>
</dbReference>
<proteinExistence type="predicted"/>
<dbReference type="InterPro" id="IPR013078">
    <property type="entry name" value="His_Pase_superF_clade-1"/>
</dbReference>
<dbReference type="SMART" id="SM00855">
    <property type="entry name" value="PGAM"/>
    <property type="match status" value="1"/>
</dbReference>
<dbReference type="PANTHER" id="PTHR47821:SF2">
    <property type="entry name" value="PHOSPHOGLYCERATE MUTASE FAMILY PROTEIN"/>
    <property type="match status" value="1"/>
</dbReference>
<name>A0A511UMJ8_9GAMM</name>
<evidence type="ECO:0000313" key="2">
    <source>
        <dbReference type="Proteomes" id="UP000321303"/>
    </source>
</evidence>
<evidence type="ECO:0000313" key="1">
    <source>
        <dbReference type="EMBL" id="GEN26372.1"/>
    </source>
</evidence>
<dbReference type="AlphaFoldDB" id="A0A511UMJ8"/>
<dbReference type="RefSeq" id="WP_246129351.1">
    <property type="nucleotide sequence ID" value="NZ_BJXV01000001.1"/>
</dbReference>
<dbReference type="Proteomes" id="UP000321303">
    <property type="component" value="Unassembled WGS sequence"/>
</dbReference>
<sequence length="197" mass="21895">MAIDIQTAPSPWRNRYLLMRHGHSQANAAGLIISSPERGIENFGLSEYGEQQLAQRMTDWQWPAPTRVVHSDFLRTTQTAARVAAAFGLVPSVDMRLRERYFGELEGQGDDGYPRIWAFDAQNAEHQYHQVEAVSAVATRMRAAIDDWEQRVSGETIVLVSHGDPLQILLTALAGKPLSQHREQAALLPASITLIGP</sequence>
<dbReference type="EMBL" id="BJXV01000001">
    <property type="protein sequence ID" value="GEN26372.1"/>
    <property type="molecule type" value="Genomic_DNA"/>
</dbReference>
<protein>
    <submittedName>
        <fullName evidence="1">Fructose 1,6-bisphosphatase</fullName>
    </submittedName>
</protein>
<dbReference type="SUPFAM" id="SSF53254">
    <property type="entry name" value="Phosphoglycerate mutase-like"/>
    <property type="match status" value="1"/>
</dbReference>
<comment type="caution">
    <text evidence="1">The sequence shown here is derived from an EMBL/GenBank/DDBJ whole genome shotgun (WGS) entry which is preliminary data.</text>
</comment>
<keyword evidence="2" id="KW-1185">Reference proteome</keyword>